<evidence type="ECO:0000256" key="5">
    <source>
        <dbReference type="ARBA" id="ARBA00022771"/>
    </source>
</evidence>
<reference evidence="10" key="1">
    <citation type="journal article" date="2023" name="Mol. Phylogenet. Evol.">
        <title>Genome-scale phylogeny and comparative genomics of the fungal order Sordariales.</title>
        <authorList>
            <person name="Hensen N."/>
            <person name="Bonometti L."/>
            <person name="Westerberg I."/>
            <person name="Brannstrom I.O."/>
            <person name="Guillou S."/>
            <person name="Cros-Aarteil S."/>
            <person name="Calhoun S."/>
            <person name="Haridas S."/>
            <person name="Kuo A."/>
            <person name="Mondo S."/>
            <person name="Pangilinan J."/>
            <person name="Riley R."/>
            <person name="LaButti K."/>
            <person name="Andreopoulos B."/>
            <person name="Lipzen A."/>
            <person name="Chen C."/>
            <person name="Yan M."/>
            <person name="Daum C."/>
            <person name="Ng V."/>
            <person name="Clum A."/>
            <person name="Steindorff A."/>
            <person name="Ohm R.A."/>
            <person name="Martin F."/>
            <person name="Silar P."/>
            <person name="Natvig D.O."/>
            <person name="Lalanne C."/>
            <person name="Gautier V."/>
            <person name="Ament-Velasquez S.L."/>
            <person name="Kruys A."/>
            <person name="Hutchinson M.I."/>
            <person name="Powell A.J."/>
            <person name="Barry K."/>
            <person name="Miller A.N."/>
            <person name="Grigoriev I.V."/>
            <person name="Debuchy R."/>
            <person name="Gladieux P."/>
            <person name="Hiltunen Thoren M."/>
            <person name="Johannesson H."/>
        </authorList>
    </citation>
    <scope>NUCLEOTIDE SEQUENCE</scope>
    <source>
        <strain evidence="10">CBS 508.74</strain>
    </source>
</reference>
<comment type="caution">
    <text evidence="10">The sequence shown here is derived from an EMBL/GenBank/DDBJ whole genome shotgun (WGS) entry which is preliminary data.</text>
</comment>
<keyword evidence="6" id="KW-0547">Nucleotide-binding</keyword>
<sequence length="1843" mass="206002">MAQEVIQVLAKEEGLTIVRELTDQRLRTAAADTSTMQKRTAWTNELLPLFRILAHPRVVDSAILEQEVALGSEGGSRMSAVELALAVLSKLMDCNTNSMLIDGLVSVVDRLASFVEDTSDDDYFRRQSLNYLGYVRQRLGLGEALMERPAEQHRPVQRTEFVLRRDLPGQLSAEGPRHDNDHADIADIKIMPTRDEIASVRSEYLPTTDPAQFHRPGIRGRLDREFRLLREDTVGVLRDAIRIQLEALKSPQHAQAKRSKDGLRTFTYRNAQVNHIALDQQKLDFVIQFDQPVPNMSRERRQEWWSHSRRLQPGALVAVISTSGSVLFFTVAQSTLHSPNKPQPSETTLAKSSLSLSADANHAYVHLNLVEMGRGGFYQALGWYRNNRRHDVRCLVEFPGVLLPSFQHTLAALQEMSKNPRLPFASLIAPDSKEPEENNLQSVPPPHYATKPGFFFDLRCLTKSRSPLRSSIRNPLDAAQLAEDSKLDLTQARALLDALHRGLALIQGPPGTGKSFTGENIIRVLLSNKGKAELGPILCVCYTNHALDQLLEHLDDGKTQIIRIGSRSKSEKLEQCNLRVVARNADRTFSERSALRKERDVQDELAMDLDDLLRRLETSNRWQALKMHLRESHWKYHDELFGQVDEDDFQTVVRQPERVVERWLQGGQKGDSAEQRTGTQLGSSNIRQEITGRLSDLTHNQRRTLYQEWLREMHDSIITDIVDSYKDYQSSKNRCDKVHCEVDLRCLDEADIVGVTTTGLAKNLALFQKLRCKVIICEEAGEVLEAHTLTALLPSVEHAILIGDHLQLRPQIQNDGLKSTNSYGVQYSLDLSLFERLVRPLHSTDPVLPFSSLDTQRRMHPDIAELVRSTLYPNLEDGGDVASYPGVTGMRERLFWFHHEHLEDGAASSDPHSTSHSNEFEIQMTIALVQHLVRQGSYGPDDIAVITPYLGQLFRLRRKMQGLFEISVGERDLEDLANIGFDTAPTTAEAARKTPVYKTSLLKSVRVATVDNFQGEEAKVVIISLVRSNTLNKCGFLSTSNRINVLLSRAKHGMYILGNSATYESVPMWVKVLDILRGSGKFGTKLELQCPRHPDMPVAVSEPDHFLQFSPEGGCLRHCEKRLDCGHACISRCHSDVLHSAVKCLEPCPRQKQGCNHPCRRVCGEQCEPKCTEKLTDLWLILKCSHVVTSAVCWRAQDPSSITCTKVVDRVVPGCKHQVREPCHVDVGAGAFRCPAMCGSALPCGHSCKRNCSECKKWKDGKVDKEDHGTCAQLCGRKYSTCRHACSASCHPDKPCPPCSADCECHEPCVPCAEQSCSSYCEHTRCTMPCAAPCDWVPCSRRCAKIMTCGHQCPSVCGEACPGPVFCQTCGTEDIKGSVVDFVEGLEFREVNLDEDPCLFPDCGHFVTMSNMDGIMDMTSHYTMSDSEPRHPLAIAKASSPFSMDEVKVCPTCRGSLRNIGRYGRIVRRAMLDEATKKFITWSNAEFLKLVTLLVDEQHKLDQTHPGKSAQPQEAAKGLPKQIITTSARLKQIWIVRNWDGSRRYASLIQLWHQISGHLAKVRKEEQPFQRVADFVQHAARQRGDSGSGFSFDEASIIQAKGQLQAMALLLKCEAALFTDAMKQDQARKDRALGRVNAGIPALDFSLHVKNCEQLIAAARQRMYPQLQIEGHVCFARFSALVCHNLAAATSHTSEPSDQGRASTSCPAPQEIERLRKHALEHLQSAWKIVETNPSTEILKAEIDAAERMVNDGVFYTAVSANELKDVYNAMAAEFRGTGHWYTCANGHPFTIGDCGLPRQLARCPECTAPIGGEQYQTAEGVRRADEIERLAGRLGGLRMGDV</sequence>
<dbReference type="GO" id="GO:0002376">
    <property type="term" value="P:immune system process"/>
    <property type="evidence" value="ECO:0007669"/>
    <property type="project" value="UniProtKB-KW"/>
</dbReference>
<evidence type="ECO:0000256" key="6">
    <source>
        <dbReference type="ARBA" id="ARBA00022806"/>
    </source>
</evidence>
<dbReference type="PANTHER" id="PTHR10887:SF445">
    <property type="entry name" value="NFX1-TYPE ZINC FINGER-CONTAINING PROTEIN 1"/>
    <property type="match status" value="1"/>
</dbReference>
<evidence type="ECO:0000313" key="11">
    <source>
        <dbReference type="Proteomes" id="UP001302812"/>
    </source>
</evidence>
<dbReference type="CDD" id="cd17936">
    <property type="entry name" value="EEXXEc_NFX1"/>
    <property type="match status" value="1"/>
</dbReference>
<keyword evidence="6" id="KW-0067">ATP-binding</keyword>
<organism evidence="10 11">
    <name type="scientific">Canariomyces notabilis</name>
    <dbReference type="NCBI Taxonomy" id="2074819"/>
    <lineage>
        <taxon>Eukaryota</taxon>
        <taxon>Fungi</taxon>
        <taxon>Dikarya</taxon>
        <taxon>Ascomycota</taxon>
        <taxon>Pezizomycotina</taxon>
        <taxon>Sordariomycetes</taxon>
        <taxon>Sordariomycetidae</taxon>
        <taxon>Sordariales</taxon>
        <taxon>Chaetomiaceae</taxon>
        <taxon>Canariomyces</taxon>
    </lineage>
</organism>
<dbReference type="GO" id="GO:0005737">
    <property type="term" value="C:cytoplasm"/>
    <property type="evidence" value="ECO:0007669"/>
    <property type="project" value="UniProtKB-SubCell"/>
</dbReference>
<dbReference type="Pfam" id="PF13086">
    <property type="entry name" value="AAA_11"/>
    <property type="match status" value="1"/>
</dbReference>
<name>A0AAN6TAQ2_9PEZI</name>
<dbReference type="Gene3D" id="3.40.50.300">
    <property type="entry name" value="P-loop containing nucleotide triphosphate hydrolases"/>
    <property type="match status" value="2"/>
</dbReference>
<protein>
    <submittedName>
        <fullName evidence="10">P-loop containing nucleoside triphosphate hydrolase protein</fullName>
    </submittedName>
</protein>
<keyword evidence="6" id="KW-0347">Helicase</keyword>
<keyword evidence="5" id="KW-0863">Zinc-finger</keyword>
<keyword evidence="7" id="KW-0862">Zinc</keyword>
<keyword evidence="3" id="KW-0479">Metal-binding</keyword>
<proteinExistence type="predicted"/>
<dbReference type="Pfam" id="PF20173">
    <property type="entry name" value="ZnF_RZ-type"/>
    <property type="match status" value="1"/>
</dbReference>
<keyword evidence="8" id="KW-0391">Immunity</keyword>
<dbReference type="GO" id="GO:0008270">
    <property type="term" value="F:zinc ion binding"/>
    <property type="evidence" value="ECO:0007669"/>
    <property type="project" value="UniProtKB-KW"/>
</dbReference>
<dbReference type="SMART" id="SM00438">
    <property type="entry name" value="ZnF_NFX"/>
    <property type="match status" value="5"/>
</dbReference>
<dbReference type="InterPro" id="IPR046439">
    <property type="entry name" value="ZF_RZ_dom"/>
</dbReference>
<evidence type="ECO:0000256" key="7">
    <source>
        <dbReference type="ARBA" id="ARBA00022833"/>
    </source>
</evidence>
<evidence type="ECO:0000313" key="10">
    <source>
        <dbReference type="EMBL" id="KAK4110172.1"/>
    </source>
</evidence>
<keyword evidence="11" id="KW-1185">Reference proteome</keyword>
<evidence type="ECO:0000256" key="3">
    <source>
        <dbReference type="ARBA" id="ARBA00022723"/>
    </source>
</evidence>
<dbReference type="FunFam" id="3.40.50.300:FF:001660">
    <property type="entry name" value="NF-X1 finger and helicase protein, putative"/>
    <property type="match status" value="1"/>
</dbReference>
<reference evidence="10" key="2">
    <citation type="submission" date="2023-05" db="EMBL/GenBank/DDBJ databases">
        <authorList>
            <consortium name="Lawrence Berkeley National Laboratory"/>
            <person name="Steindorff A."/>
            <person name="Hensen N."/>
            <person name="Bonometti L."/>
            <person name="Westerberg I."/>
            <person name="Brannstrom I.O."/>
            <person name="Guillou S."/>
            <person name="Cros-Aarteil S."/>
            <person name="Calhoun S."/>
            <person name="Haridas S."/>
            <person name="Kuo A."/>
            <person name="Mondo S."/>
            <person name="Pangilinan J."/>
            <person name="Riley R."/>
            <person name="Labutti K."/>
            <person name="Andreopoulos B."/>
            <person name="Lipzen A."/>
            <person name="Chen C."/>
            <person name="Yanf M."/>
            <person name="Daum C."/>
            <person name="Ng V."/>
            <person name="Clum A."/>
            <person name="Ohm R."/>
            <person name="Martin F."/>
            <person name="Silar P."/>
            <person name="Natvig D."/>
            <person name="Lalanne C."/>
            <person name="Gautier V."/>
            <person name="Ament-Velasquez S.L."/>
            <person name="Kruys A."/>
            <person name="Hutchinson M.I."/>
            <person name="Powell A.J."/>
            <person name="Barry K."/>
            <person name="Miller A.N."/>
            <person name="Grigoriev I.V."/>
            <person name="Debuchy R."/>
            <person name="Gladieux P."/>
            <person name="Thoren M.H."/>
            <person name="Johannesson H."/>
        </authorList>
    </citation>
    <scope>NUCLEOTIDE SEQUENCE</scope>
    <source>
        <strain evidence="10">CBS 508.74</strain>
    </source>
</reference>
<dbReference type="InterPro" id="IPR027417">
    <property type="entry name" value="P-loop_NTPase"/>
</dbReference>
<dbReference type="PANTHER" id="PTHR10887">
    <property type="entry name" value="DNA2/NAM7 HELICASE FAMILY"/>
    <property type="match status" value="1"/>
</dbReference>
<keyword evidence="2" id="KW-0963">Cytoplasm</keyword>
<keyword evidence="10" id="KW-0378">Hydrolase</keyword>
<dbReference type="GeneID" id="89941090"/>
<dbReference type="CDD" id="cd06008">
    <property type="entry name" value="NF-X1-zinc-finger"/>
    <property type="match status" value="1"/>
</dbReference>
<feature type="domain" description="RZ-type" evidence="9">
    <location>
        <begin position="1759"/>
        <end position="1834"/>
    </location>
</feature>
<dbReference type="Proteomes" id="UP001302812">
    <property type="component" value="Unassembled WGS sequence"/>
</dbReference>
<dbReference type="RefSeq" id="XP_064667742.1">
    <property type="nucleotide sequence ID" value="XM_064816965.1"/>
</dbReference>
<accession>A0AAN6TAQ2</accession>
<evidence type="ECO:0000256" key="8">
    <source>
        <dbReference type="ARBA" id="ARBA00022859"/>
    </source>
</evidence>
<dbReference type="InterPro" id="IPR045055">
    <property type="entry name" value="DNA2/NAM7-like"/>
</dbReference>
<evidence type="ECO:0000256" key="1">
    <source>
        <dbReference type="ARBA" id="ARBA00004496"/>
    </source>
</evidence>
<gene>
    <name evidence="10" type="ORF">N656DRAFT_791383</name>
</gene>
<dbReference type="InterPro" id="IPR047187">
    <property type="entry name" value="SF1_C_Upf1"/>
</dbReference>
<dbReference type="InterPro" id="IPR041677">
    <property type="entry name" value="DNA2/NAM7_AAA_11"/>
</dbReference>
<evidence type="ECO:0000259" key="9">
    <source>
        <dbReference type="PROSITE" id="PS51981"/>
    </source>
</evidence>
<dbReference type="GO" id="GO:0031048">
    <property type="term" value="P:regulatory ncRNA-mediated heterochromatin formation"/>
    <property type="evidence" value="ECO:0007669"/>
    <property type="project" value="TreeGrafter"/>
</dbReference>
<dbReference type="GO" id="GO:0031380">
    <property type="term" value="C:nuclear RNA-directed RNA polymerase complex"/>
    <property type="evidence" value="ECO:0007669"/>
    <property type="project" value="TreeGrafter"/>
</dbReference>
<dbReference type="SUPFAM" id="SSF52540">
    <property type="entry name" value="P-loop containing nucleoside triphosphate hydrolases"/>
    <property type="match status" value="1"/>
</dbReference>
<evidence type="ECO:0000256" key="4">
    <source>
        <dbReference type="ARBA" id="ARBA00022737"/>
    </source>
</evidence>
<dbReference type="PROSITE" id="PS51981">
    <property type="entry name" value="ZF_RZ"/>
    <property type="match status" value="1"/>
</dbReference>
<dbReference type="GO" id="GO:0016787">
    <property type="term" value="F:hydrolase activity"/>
    <property type="evidence" value="ECO:0007669"/>
    <property type="project" value="UniProtKB-KW"/>
</dbReference>
<dbReference type="GO" id="GO:0004386">
    <property type="term" value="F:helicase activity"/>
    <property type="evidence" value="ECO:0007669"/>
    <property type="project" value="InterPro"/>
</dbReference>
<dbReference type="InterPro" id="IPR000967">
    <property type="entry name" value="Znf_NFX1"/>
</dbReference>
<dbReference type="EMBL" id="MU853352">
    <property type="protein sequence ID" value="KAK4110172.1"/>
    <property type="molecule type" value="Genomic_DNA"/>
</dbReference>
<dbReference type="Pfam" id="PF13087">
    <property type="entry name" value="AAA_12"/>
    <property type="match status" value="1"/>
</dbReference>
<comment type="subcellular location">
    <subcellularLocation>
        <location evidence="1">Cytoplasm</location>
    </subcellularLocation>
</comment>
<evidence type="ECO:0000256" key="2">
    <source>
        <dbReference type="ARBA" id="ARBA00022490"/>
    </source>
</evidence>
<dbReference type="CDD" id="cd18808">
    <property type="entry name" value="SF1_C_Upf1"/>
    <property type="match status" value="1"/>
</dbReference>
<keyword evidence="4" id="KW-0677">Repeat</keyword>
<dbReference type="InterPro" id="IPR041679">
    <property type="entry name" value="DNA2/NAM7-like_C"/>
</dbReference>